<dbReference type="RefSeq" id="WP_018905901.1">
    <property type="nucleotide sequence ID" value="NZ_CAIGKF010000021.1"/>
</dbReference>
<keyword evidence="2" id="KW-0472">Membrane</keyword>
<reference evidence="3" key="1">
    <citation type="submission" date="2023-07" db="EMBL/GenBank/DDBJ databases">
        <title>Sorghum-associated microbial communities from plants grown in Nebraska, USA.</title>
        <authorList>
            <person name="Schachtman D."/>
        </authorList>
    </citation>
    <scope>NUCLEOTIDE SEQUENCE</scope>
    <source>
        <strain evidence="3">DS3315</strain>
    </source>
</reference>
<evidence type="ECO:0000256" key="1">
    <source>
        <dbReference type="SAM" id="MobiDB-lite"/>
    </source>
</evidence>
<dbReference type="Proteomes" id="UP001224845">
    <property type="component" value="Unassembled WGS sequence"/>
</dbReference>
<evidence type="ECO:0000313" key="4">
    <source>
        <dbReference type="Proteomes" id="UP001224845"/>
    </source>
</evidence>
<gene>
    <name evidence="3" type="ORF">J2W39_005807</name>
</gene>
<accession>A0AAW8ENB1</accession>
<dbReference type="GeneID" id="99715053"/>
<sequence length="149" mass="15382">MNPQWNTPPNGDFASYVERLSAQAALPKRAAHEGDHGLDVGITPAPGAQGAAAAAAQRRESSNGDASAPGAGALAPMALKLMAAVGAVVLLALWSAGVSLVVLVFLAGAAFWLASKLKGLKLTPGVAKWQQLLEEAARKQREQQHKQGK</sequence>
<comment type="caution">
    <text evidence="3">The sequence shown here is derived from an EMBL/GenBank/DDBJ whole genome shotgun (WGS) entry which is preliminary data.</text>
</comment>
<feature type="compositionally biased region" description="Low complexity" evidence="1">
    <location>
        <begin position="44"/>
        <end position="56"/>
    </location>
</feature>
<feature type="region of interest" description="Disordered" evidence="1">
    <location>
        <begin position="35"/>
        <end position="69"/>
    </location>
</feature>
<dbReference type="AlphaFoldDB" id="A0AAW8ENB1"/>
<organism evidence="3 4">
    <name type="scientific">Variovorax paradoxus</name>
    <dbReference type="NCBI Taxonomy" id="34073"/>
    <lineage>
        <taxon>Bacteria</taxon>
        <taxon>Pseudomonadati</taxon>
        <taxon>Pseudomonadota</taxon>
        <taxon>Betaproteobacteria</taxon>
        <taxon>Burkholderiales</taxon>
        <taxon>Comamonadaceae</taxon>
        <taxon>Variovorax</taxon>
    </lineage>
</organism>
<dbReference type="EMBL" id="JAUSRV010000018">
    <property type="protein sequence ID" value="MDP9974538.1"/>
    <property type="molecule type" value="Genomic_DNA"/>
</dbReference>
<keyword evidence="2" id="KW-0812">Transmembrane</keyword>
<name>A0AAW8ENB1_VARPD</name>
<keyword evidence="2" id="KW-1133">Transmembrane helix</keyword>
<evidence type="ECO:0000313" key="3">
    <source>
        <dbReference type="EMBL" id="MDP9974538.1"/>
    </source>
</evidence>
<evidence type="ECO:0000256" key="2">
    <source>
        <dbReference type="SAM" id="Phobius"/>
    </source>
</evidence>
<proteinExistence type="predicted"/>
<protein>
    <submittedName>
        <fullName evidence="3">Uncharacterized protein</fullName>
    </submittedName>
</protein>
<feature type="transmembrane region" description="Helical" evidence="2">
    <location>
        <begin position="81"/>
        <end position="114"/>
    </location>
</feature>